<dbReference type="Pfam" id="PF04426">
    <property type="entry name" value="Bul1_C"/>
    <property type="match status" value="1"/>
</dbReference>
<feature type="region of interest" description="Disordered" evidence="1">
    <location>
        <begin position="786"/>
        <end position="823"/>
    </location>
</feature>
<feature type="compositionally biased region" description="Low complexity" evidence="1">
    <location>
        <begin position="24"/>
        <end position="39"/>
    </location>
</feature>
<dbReference type="PANTHER" id="PTHR31904:SF1">
    <property type="entry name" value="BYPASS OF STOP CODON PROTEIN 5-RELATED"/>
    <property type="match status" value="1"/>
</dbReference>
<feature type="compositionally biased region" description="Basic and acidic residues" evidence="1">
    <location>
        <begin position="1"/>
        <end position="18"/>
    </location>
</feature>
<proteinExistence type="predicted"/>
<evidence type="ECO:0000259" key="2">
    <source>
        <dbReference type="Pfam" id="PF04425"/>
    </source>
</evidence>
<evidence type="ECO:0000313" key="4">
    <source>
        <dbReference type="EMBL" id="SCV01019.1"/>
    </source>
</evidence>
<protein>
    <submittedName>
        <fullName evidence="4">LAME_0G13520g1_1</fullName>
    </submittedName>
</protein>
<gene>
    <name evidence="4" type="ORF">LAME_0G13520G</name>
</gene>
<dbReference type="InterPro" id="IPR022794">
    <property type="entry name" value="Bul1_C"/>
</dbReference>
<dbReference type="InterPro" id="IPR039634">
    <property type="entry name" value="Bul1-like"/>
</dbReference>
<sequence>MSHDRKLRSENVRQESDRRKGRSHSPSLFFRNSSSSNLLKIGRPQHLANEARQSRSPRKTVDSRTTAKEHDTTSEKLDAFDSNPLITHQSNMMVEVLPSFELYNTLHRHIPQGNVDPDRIDFPPTYQEVQTESPSMAAIGGNLHFSDPSETSVQPLDAGDASAVASRIAGDQMYSLEALRTSHGPIEPIQDDMDEADNINIDKIYSLPKLSTPIDINIHVTKEPAGIDKKVEDESILREYTSGDIIHGYVTVENRSPQPLKFEMFYVTLEGHSTVIDRECGKRTVKRFLRMVDLSASWSYSNIDVSNGLNYFPGRKDFEDCVMGLNNNRILAPNTRYKKYFMFKLPTQLLDVSCKHQQFSHCLVPPTFGIDSWKSGGKYAGIKINPMLGYGHLGTKGSPILTDDLSPSEMSIGYVIDTKVVGKDARTRKLNILREREYNLRFVPFGFCRPFTGERAPFKQLQDITRLVQERLDALRKVMKRLEQGEQITNEDLHNTDISGSAVDLSEIDSEEILRLKLNQLYTNNRIDPVCSSFPLSNSKISKANITKTVETEFRYRLKDKNRSSTKLKKSFFAGLGGSTSSSSSSLSSPANKSGIIVITSDIPKAGLPYTEPSLLKKTNRLENKGAQNRENWDNLISSLPDKDKEVLNEVTINMKCIQASNCGPHEPPEVQSVTTELVCMTLKSTNSIPIKLDAEFVSKKKRFNQIQSSFLQLKQDAEEFRSKFEENQERLNGLFRRAGRSGQNKELKFSDFIPEQMLNDIESIATLRSHIQVLPQIFKKQSHTLKDEDDHLDPPPLKSSSSTSILSATFSGSSSSNHHTPTAERLRKQLFNEWVKSSDQEYDRTVVVNLVLSDDIRETLIPTFESCLISRLYCIRVNIKFEGQSGVATIDIPAQIRRLEP</sequence>
<name>A0A1G4KA10_9SACH</name>
<feature type="compositionally biased region" description="Basic and acidic residues" evidence="1">
    <location>
        <begin position="59"/>
        <end position="76"/>
    </location>
</feature>
<feature type="domain" description="Bul1 C-terminal" evidence="3">
    <location>
        <begin position="628"/>
        <end position="899"/>
    </location>
</feature>
<feature type="region of interest" description="Disordered" evidence="1">
    <location>
        <begin position="1"/>
        <end position="76"/>
    </location>
</feature>
<accession>A0A1G4KA10</accession>
<dbReference type="InterPro" id="IPR007519">
    <property type="entry name" value="Bul1_N"/>
</dbReference>
<keyword evidence="5" id="KW-1185">Reference proteome</keyword>
<dbReference type="AlphaFoldDB" id="A0A1G4KA10"/>
<evidence type="ECO:0000313" key="5">
    <source>
        <dbReference type="Proteomes" id="UP000191144"/>
    </source>
</evidence>
<evidence type="ECO:0000259" key="3">
    <source>
        <dbReference type="Pfam" id="PF04426"/>
    </source>
</evidence>
<feature type="compositionally biased region" description="Low complexity" evidence="1">
    <location>
        <begin position="800"/>
        <end position="817"/>
    </location>
</feature>
<evidence type="ECO:0000256" key="1">
    <source>
        <dbReference type="SAM" id="MobiDB-lite"/>
    </source>
</evidence>
<dbReference type="EMBL" id="LT598484">
    <property type="protein sequence ID" value="SCV01019.1"/>
    <property type="molecule type" value="Genomic_DNA"/>
</dbReference>
<organism evidence="4 5">
    <name type="scientific">Lachancea meyersii CBS 8951</name>
    <dbReference type="NCBI Taxonomy" id="1266667"/>
    <lineage>
        <taxon>Eukaryota</taxon>
        <taxon>Fungi</taxon>
        <taxon>Dikarya</taxon>
        <taxon>Ascomycota</taxon>
        <taxon>Saccharomycotina</taxon>
        <taxon>Saccharomycetes</taxon>
        <taxon>Saccharomycetales</taxon>
        <taxon>Saccharomycetaceae</taxon>
        <taxon>Lachancea</taxon>
    </lineage>
</organism>
<dbReference type="Pfam" id="PF04425">
    <property type="entry name" value="Bul1_N"/>
    <property type="match status" value="1"/>
</dbReference>
<reference evidence="5" key="1">
    <citation type="submission" date="2016-03" db="EMBL/GenBank/DDBJ databases">
        <authorList>
            <person name="Devillers Hugo."/>
        </authorList>
    </citation>
    <scope>NUCLEOTIDE SEQUENCE [LARGE SCALE GENOMIC DNA]</scope>
</reference>
<dbReference type="OrthoDB" id="2283785at2759"/>
<dbReference type="PANTHER" id="PTHR31904">
    <property type="entry name" value="BYPASS OF STOP CODON PROTEIN 5-RELATED"/>
    <property type="match status" value="1"/>
</dbReference>
<dbReference type="Proteomes" id="UP000191144">
    <property type="component" value="Chromosome G"/>
</dbReference>
<feature type="domain" description="Bul1 N-terminal" evidence="2">
    <location>
        <begin position="88"/>
        <end position="501"/>
    </location>
</feature>